<organism evidence="3 4">
    <name type="scientific">Angiostrongylus cantonensis</name>
    <name type="common">Rat lungworm</name>
    <dbReference type="NCBI Taxonomy" id="6313"/>
    <lineage>
        <taxon>Eukaryota</taxon>
        <taxon>Metazoa</taxon>
        <taxon>Ecdysozoa</taxon>
        <taxon>Nematoda</taxon>
        <taxon>Chromadorea</taxon>
        <taxon>Rhabditida</taxon>
        <taxon>Rhabditina</taxon>
        <taxon>Rhabditomorpha</taxon>
        <taxon>Strongyloidea</taxon>
        <taxon>Metastrongylidae</taxon>
        <taxon>Angiostrongylus</taxon>
    </lineage>
</organism>
<evidence type="ECO:0000313" key="3">
    <source>
        <dbReference type="Proteomes" id="UP000035642"/>
    </source>
</evidence>
<dbReference type="WBParaSite" id="ACAC_0000879601-mRNA-1">
    <property type="protein sequence ID" value="ACAC_0000879601-mRNA-1"/>
    <property type="gene ID" value="ACAC_0000879601"/>
</dbReference>
<feature type="compositionally biased region" description="Acidic residues" evidence="1">
    <location>
        <begin position="293"/>
        <end position="305"/>
    </location>
</feature>
<keyword evidence="2" id="KW-0472">Membrane</keyword>
<dbReference type="STRING" id="6313.A0A158P9Y9"/>
<dbReference type="Proteomes" id="UP000035642">
    <property type="component" value="Unassembled WGS sequence"/>
</dbReference>
<name>A0A158P9Y9_ANGCA</name>
<keyword evidence="2" id="KW-0812">Transmembrane</keyword>
<proteinExistence type="predicted"/>
<keyword evidence="3" id="KW-1185">Reference proteome</keyword>
<sequence>MRIVRSRASRKTVDEGAACSCAHSIPTNCHDQLDDIRHPANISMMHYTICYLSALQAPPRPLAIGEKKSVVFTIEPFWLEPYWKELKVDNLTFHYDFVVKNPEHCEGTVVTSDDHIHFCNNAIPLNTTGDGIEEVKDEDYEHSENYDEYDDELPEEVEIDRDIFAGAQEVQVYYFVDVLQPRQLDTKNHPGNKLTSCDEKIQAQSGTSIRDMKTSVESEILRYDLKSDFEPVENLPAVTDSHTEDADTSEEDDANQFPDDSKTPKSKENEKEEKDNGTIDADPEQRSKSNDGTSEDDNTSEELEEQEKSEITGHENADETRKGTETTESERSNDDVQTSVKDDRTDSKTKQNLSFIERITNNKGLLARWIFGGTIALCLLFILCVCIFRRRCCRSKGSSKSVSVNRYNSVSGQSAATSSEKERLNQ</sequence>
<evidence type="ECO:0000313" key="4">
    <source>
        <dbReference type="WBParaSite" id="ACAC_0000879601-mRNA-1"/>
    </source>
</evidence>
<reference evidence="3" key="1">
    <citation type="submission" date="2012-09" db="EMBL/GenBank/DDBJ databases">
        <authorList>
            <person name="Martin A.A."/>
        </authorList>
    </citation>
    <scope>NUCLEOTIDE SEQUENCE</scope>
</reference>
<feature type="transmembrane region" description="Helical" evidence="2">
    <location>
        <begin position="366"/>
        <end position="388"/>
    </location>
</feature>
<feature type="compositionally biased region" description="Basic and acidic residues" evidence="1">
    <location>
        <begin position="259"/>
        <end position="289"/>
    </location>
</feature>
<feature type="region of interest" description="Disordered" evidence="1">
    <location>
        <begin position="232"/>
        <end position="348"/>
    </location>
</feature>
<protein>
    <submittedName>
        <fullName evidence="4">Uncharacterized protein</fullName>
    </submittedName>
</protein>
<evidence type="ECO:0000256" key="2">
    <source>
        <dbReference type="SAM" id="Phobius"/>
    </source>
</evidence>
<dbReference type="AlphaFoldDB" id="A0A158P9Y9"/>
<evidence type="ECO:0000256" key="1">
    <source>
        <dbReference type="SAM" id="MobiDB-lite"/>
    </source>
</evidence>
<reference evidence="4" key="2">
    <citation type="submission" date="2016-04" db="UniProtKB">
        <authorList>
            <consortium name="WormBaseParasite"/>
        </authorList>
    </citation>
    <scope>IDENTIFICATION</scope>
</reference>
<feature type="compositionally biased region" description="Basic and acidic residues" evidence="1">
    <location>
        <begin position="306"/>
        <end position="348"/>
    </location>
</feature>
<keyword evidence="2" id="KW-1133">Transmembrane helix</keyword>
<accession>A0A158P9Y9</accession>